<keyword evidence="4" id="KW-1185">Reference proteome</keyword>
<dbReference type="Pfam" id="PF23672">
    <property type="entry name" value="DUF7153"/>
    <property type="match status" value="1"/>
</dbReference>
<proteinExistence type="predicted"/>
<evidence type="ECO:0000313" key="3">
    <source>
        <dbReference type="EMBL" id="KAH8030351.1"/>
    </source>
</evidence>
<dbReference type="AlphaFoldDB" id="A0A9J6E7M4"/>
<feature type="region of interest" description="Disordered" evidence="1">
    <location>
        <begin position="307"/>
        <end position="333"/>
    </location>
</feature>
<protein>
    <recommendedName>
        <fullName evidence="2">DUF7153 domain-containing protein</fullName>
    </recommendedName>
</protein>
<feature type="region of interest" description="Disordered" evidence="1">
    <location>
        <begin position="36"/>
        <end position="57"/>
    </location>
</feature>
<dbReference type="Proteomes" id="UP000821866">
    <property type="component" value="Chromosome 3"/>
</dbReference>
<comment type="caution">
    <text evidence="3">The sequence shown here is derived from an EMBL/GenBank/DDBJ whole genome shotgun (WGS) entry which is preliminary data.</text>
</comment>
<dbReference type="InterPro" id="IPR055577">
    <property type="entry name" value="DUF7153"/>
</dbReference>
<feature type="compositionally biased region" description="Low complexity" evidence="1">
    <location>
        <begin position="36"/>
        <end position="54"/>
    </location>
</feature>
<organism evidence="3 4">
    <name type="scientific">Rhipicephalus microplus</name>
    <name type="common">Cattle tick</name>
    <name type="synonym">Boophilus microplus</name>
    <dbReference type="NCBI Taxonomy" id="6941"/>
    <lineage>
        <taxon>Eukaryota</taxon>
        <taxon>Metazoa</taxon>
        <taxon>Ecdysozoa</taxon>
        <taxon>Arthropoda</taxon>
        <taxon>Chelicerata</taxon>
        <taxon>Arachnida</taxon>
        <taxon>Acari</taxon>
        <taxon>Parasitiformes</taxon>
        <taxon>Ixodida</taxon>
        <taxon>Ixodoidea</taxon>
        <taxon>Ixodidae</taxon>
        <taxon>Rhipicephalinae</taxon>
        <taxon>Rhipicephalus</taxon>
        <taxon>Boophilus</taxon>
    </lineage>
</organism>
<dbReference type="EMBL" id="JABSTU010000005">
    <property type="protein sequence ID" value="KAH8030351.1"/>
    <property type="molecule type" value="Genomic_DNA"/>
</dbReference>
<sequence>MVAVEAFLCDDAWVVEYVVFCFGDWYTQRRWWPTMSSSSQRSSRSGDSFGSLGRPSPESQSSAVISLLSHARTLRVPYGEQKRMLAQALLGDPHFAESGELLQTMEKGVMYPVIHLYELPGPFMPMEDRLLGHERLGPDYVLHQGIYEEIRQHLPYGRSAYASPDDRRTAYIVAGFKVLEATFRDVMENSWKDWTGARAIYINLAQEFGLHRFSLYRRSQPTSDFSTFSYVLLIECRTVTADNALRLLDFVQRFRSSRMSGYLSVYNARHLGLESYARGSQELLVLSPTLHGPSDWWKQVQDAVATSSNGSTSDLSSTTSESTSSDDNARPRVTTVTTTMRCPMASSSATSRRSTTRATQPLTAVEVVATEDTPLCYVDNVNVITLPAVGNHHHSRINNKCSTMTPIYENLVGSSRYYQDTDTHSSHSSRSHCSARGSTNGSSTNGLEETDLSYSVEEESYSSSANTGSGSDDVNSSDHRRPRSSRSSTMRRVWFEDCVLLDDVIAQAAEREPPSPPKVKNRNDDDQRSLAKEYLALDEMLRNLQCTDEVPPPEPQSSVRRKLW</sequence>
<feature type="compositionally biased region" description="Low complexity" evidence="1">
    <location>
        <begin position="461"/>
        <end position="471"/>
    </location>
</feature>
<feature type="region of interest" description="Disordered" evidence="1">
    <location>
        <begin position="508"/>
        <end position="528"/>
    </location>
</feature>
<dbReference type="PANTHER" id="PTHR22198:SF1">
    <property type="entry name" value="FERM DOMAIN-CONTAINING PROTEIN"/>
    <property type="match status" value="1"/>
</dbReference>
<dbReference type="VEuPathDB" id="VectorBase:LOC119164108"/>
<accession>A0A9J6E7M4</accession>
<evidence type="ECO:0000313" key="4">
    <source>
        <dbReference type="Proteomes" id="UP000821866"/>
    </source>
</evidence>
<evidence type="ECO:0000256" key="1">
    <source>
        <dbReference type="SAM" id="MobiDB-lite"/>
    </source>
</evidence>
<feature type="domain" description="DUF7153" evidence="2">
    <location>
        <begin position="97"/>
        <end position="267"/>
    </location>
</feature>
<feature type="compositionally biased region" description="Acidic residues" evidence="1">
    <location>
        <begin position="448"/>
        <end position="460"/>
    </location>
</feature>
<gene>
    <name evidence="3" type="ORF">HPB51_006783</name>
</gene>
<name>A0A9J6E7M4_RHIMP</name>
<feature type="compositionally biased region" description="Low complexity" evidence="1">
    <location>
        <begin position="307"/>
        <end position="326"/>
    </location>
</feature>
<reference evidence="3" key="1">
    <citation type="journal article" date="2020" name="Cell">
        <title>Large-Scale Comparative Analyses of Tick Genomes Elucidate Their Genetic Diversity and Vector Capacities.</title>
        <authorList>
            <consortium name="Tick Genome and Microbiome Consortium (TIGMIC)"/>
            <person name="Jia N."/>
            <person name="Wang J."/>
            <person name="Shi W."/>
            <person name="Du L."/>
            <person name="Sun Y."/>
            <person name="Zhan W."/>
            <person name="Jiang J.F."/>
            <person name="Wang Q."/>
            <person name="Zhang B."/>
            <person name="Ji P."/>
            <person name="Bell-Sakyi L."/>
            <person name="Cui X.M."/>
            <person name="Yuan T.T."/>
            <person name="Jiang B.G."/>
            <person name="Yang W.F."/>
            <person name="Lam T.T."/>
            <person name="Chang Q.C."/>
            <person name="Ding S.J."/>
            <person name="Wang X.J."/>
            <person name="Zhu J.G."/>
            <person name="Ruan X.D."/>
            <person name="Zhao L."/>
            <person name="Wei J.T."/>
            <person name="Ye R.Z."/>
            <person name="Que T.C."/>
            <person name="Du C.H."/>
            <person name="Zhou Y.H."/>
            <person name="Cheng J.X."/>
            <person name="Dai P.F."/>
            <person name="Guo W.B."/>
            <person name="Han X.H."/>
            <person name="Huang E.J."/>
            <person name="Li L.F."/>
            <person name="Wei W."/>
            <person name="Gao Y.C."/>
            <person name="Liu J.Z."/>
            <person name="Shao H.Z."/>
            <person name="Wang X."/>
            <person name="Wang C.C."/>
            <person name="Yang T.C."/>
            <person name="Huo Q.B."/>
            <person name="Li W."/>
            <person name="Chen H.Y."/>
            <person name="Chen S.E."/>
            <person name="Zhou L.G."/>
            <person name="Ni X.B."/>
            <person name="Tian J.H."/>
            <person name="Sheng Y."/>
            <person name="Liu T."/>
            <person name="Pan Y.S."/>
            <person name="Xia L.Y."/>
            <person name="Li J."/>
            <person name="Zhao F."/>
            <person name="Cao W.C."/>
        </authorList>
    </citation>
    <scope>NUCLEOTIDE SEQUENCE</scope>
    <source>
        <strain evidence="3">Rmic-2018</strain>
    </source>
</reference>
<feature type="compositionally biased region" description="Polar residues" evidence="1">
    <location>
        <begin position="436"/>
        <end position="447"/>
    </location>
</feature>
<feature type="region of interest" description="Disordered" evidence="1">
    <location>
        <begin position="419"/>
        <end position="488"/>
    </location>
</feature>
<dbReference type="PANTHER" id="PTHR22198">
    <property type="entry name" value="FERM DOMAIN-CONTAINING PROTEIN"/>
    <property type="match status" value="1"/>
</dbReference>
<evidence type="ECO:0000259" key="2">
    <source>
        <dbReference type="Pfam" id="PF23672"/>
    </source>
</evidence>
<reference evidence="3" key="2">
    <citation type="submission" date="2021-09" db="EMBL/GenBank/DDBJ databases">
        <authorList>
            <person name="Jia N."/>
            <person name="Wang J."/>
            <person name="Shi W."/>
            <person name="Du L."/>
            <person name="Sun Y."/>
            <person name="Zhan W."/>
            <person name="Jiang J."/>
            <person name="Wang Q."/>
            <person name="Zhang B."/>
            <person name="Ji P."/>
            <person name="Sakyi L.B."/>
            <person name="Cui X."/>
            <person name="Yuan T."/>
            <person name="Jiang B."/>
            <person name="Yang W."/>
            <person name="Lam T.T.-Y."/>
            <person name="Chang Q."/>
            <person name="Ding S."/>
            <person name="Wang X."/>
            <person name="Zhu J."/>
            <person name="Ruan X."/>
            <person name="Zhao L."/>
            <person name="Wei J."/>
            <person name="Que T."/>
            <person name="Du C."/>
            <person name="Cheng J."/>
            <person name="Dai P."/>
            <person name="Han X."/>
            <person name="Huang E."/>
            <person name="Gao Y."/>
            <person name="Liu J."/>
            <person name="Shao H."/>
            <person name="Ye R."/>
            <person name="Li L."/>
            <person name="Wei W."/>
            <person name="Wang X."/>
            <person name="Wang C."/>
            <person name="Huo Q."/>
            <person name="Li W."/>
            <person name="Guo W."/>
            <person name="Chen H."/>
            <person name="Chen S."/>
            <person name="Zhou L."/>
            <person name="Zhou L."/>
            <person name="Ni X."/>
            <person name="Tian J."/>
            <person name="Zhou Y."/>
            <person name="Sheng Y."/>
            <person name="Liu T."/>
            <person name="Pan Y."/>
            <person name="Xia L."/>
            <person name="Li J."/>
            <person name="Zhao F."/>
            <person name="Cao W."/>
        </authorList>
    </citation>
    <scope>NUCLEOTIDE SEQUENCE</scope>
    <source>
        <strain evidence="3">Rmic-2018</strain>
        <tissue evidence="3">Larvae</tissue>
    </source>
</reference>